<dbReference type="InterPro" id="IPR002606">
    <property type="entry name" value="Riboflavin_kinase_bac"/>
</dbReference>
<evidence type="ECO:0000313" key="16">
    <source>
        <dbReference type="EMBL" id="MBP3951992.1"/>
    </source>
</evidence>
<dbReference type="EMBL" id="JAGKSQ010000005">
    <property type="protein sequence ID" value="MBP3951992.1"/>
    <property type="molecule type" value="Genomic_DNA"/>
</dbReference>
<dbReference type="FunFam" id="3.40.50.620:FF:000021">
    <property type="entry name" value="Riboflavin biosynthesis protein"/>
    <property type="match status" value="1"/>
</dbReference>
<dbReference type="NCBIfam" id="TIGR00083">
    <property type="entry name" value="ribF"/>
    <property type="match status" value="1"/>
</dbReference>
<protein>
    <recommendedName>
        <fullName evidence="14">Riboflavin biosynthesis protein</fullName>
    </recommendedName>
    <domain>
        <recommendedName>
            <fullName evidence="14">Riboflavin kinase</fullName>
            <ecNumber evidence="14">2.7.1.26</ecNumber>
        </recommendedName>
        <alternativeName>
            <fullName evidence="14">Flavokinase</fullName>
        </alternativeName>
    </domain>
    <domain>
        <recommendedName>
            <fullName evidence="14">FMN adenylyltransferase</fullName>
            <ecNumber evidence="14">2.7.7.2</ecNumber>
        </recommendedName>
        <alternativeName>
            <fullName evidence="14">FAD pyrophosphorylase</fullName>
        </alternativeName>
        <alternativeName>
            <fullName evidence="14">FAD synthase</fullName>
        </alternativeName>
    </domain>
</protein>
<dbReference type="Gene3D" id="3.40.50.620">
    <property type="entry name" value="HUPs"/>
    <property type="match status" value="1"/>
</dbReference>
<dbReference type="EC" id="2.7.7.2" evidence="14"/>
<keyword evidence="9 14" id="KW-0274">FAD</keyword>
<keyword evidence="6 14" id="KW-0548">Nucleotidyltransferase</keyword>
<name>A0A940WWP3_9BACI</name>
<evidence type="ECO:0000256" key="9">
    <source>
        <dbReference type="ARBA" id="ARBA00022827"/>
    </source>
</evidence>
<evidence type="ECO:0000256" key="3">
    <source>
        <dbReference type="ARBA" id="ARBA00022630"/>
    </source>
</evidence>
<evidence type="ECO:0000256" key="14">
    <source>
        <dbReference type="PIRNR" id="PIRNR004491"/>
    </source>
</evidence>
<reference evidence="16" key="1">
    <citation type="submission" date="2021-03" db="EMBL/GenBank/DDBJ databases">
        <title>Bacillus suaedae sp. nov., isolated from Suaeda aralocaspica.</title>
        <authorList>
            <person name="Lei R.F.R."/>
        </authorList>
    </citation>
    <scope>NUCLEOTIDE SEQUENCE</scope>
    <source>
        <strain evidence="16">YZJH907-2</strain>
    </source>
</reference>
<keyword evidence="3 14" id="KW-0285">Flavoprotein</keyword>
<dbReference type="PIRSF" id="PIRSF004491">
    <property type="entry name" value="FAD_Synth"/>
    <property type="match status" value="1"/>
</dbReference>
<keyword evidence="10 14" id="KW-0067">ATP-binding</keyword>
<dbReference type="InterPro" id="IPR015864">
    <property type="entry name" value="FAD_synthase"/>
</dbReference>
<dbReference type="InterPro" id="IPR023465">
    <property type="entry name" value="Riboflavin_kinase_dom_sf"/>
</dbReference>
<dbReference type="SUPFAM" id="SSF52374">
    <property type="entry name" value="Nucleotidylyl transferase"/>
    <property type="match status" value="1"/>
</dbReference>
<sequence>MDTIYLHHPIDTNNLQHKPTVMALGFFDGVHKGHQAVFNTARDLANQGNYHAAAMTFHPHPKEVLRPSNSQMKYITPLKEKIKKIEELGIETLYVIEFSLEFAKLTPQQFVDDYLITLGVVHVVAGYDFTYGALGKGTMETLPLHARDRLKITTVTKYEENDEKVSSTRIRNLLDKGEVEQVSQLLNRPYSITGKVVDGEKRGRTIGFPTANISLTDHYLIPSTGVYAVNALIHNQQHHGVCNIGFKPTFHDAVTEPTIEVHLFNFNEEIYGQSIEVEWIIRLRSEMKFNGIDELVEQIKADKDAALRHFNK</sequence>
<dbReference type="EC" id="2.7.1.26" evidence="14"/>
<dbReference type="NCBIfam" id="NF004162">
    <property type="entry name" value="PRK05627.1-5"/>
    <property type="match status" value="1"/>
</dbReference>
<evidence type="ECO:0000256" key="13">
    <source>
        <dbReference type="ARBA" id="ARBA00049494"/>
    </source>
</evidence>
<dbReference type="Pfam" id="PF06574">
    <property type="entry name" value="FAD_syn"/>
    <property type="match status" value="1"/>
</dbReference>
<keyword evidence="8 14" id="KW-0418">Kinase</keyword>
<evidence type="ECO:0000256" key="8">
    <source>
        <dbReference type="ARBA" id="ARBA00022777"/>
    </source>
</evidence>
<comment type="pathway">
    <text evidence="2 14">Cofactor biosynthesis; FMN biosynthesis; FMN from riboflavin (ATP route): step 1/1.</text>
</comment>
<accession>A0A940WWP3</accession>
<dbReference type="SUPFAM" id="SSF82114">
    <property type="entry name" value="Riboflavin kinase-like"/>
    <property type="match status" value="1"/>
</dbReference>
<dbReference type="Pfam" id="PF01687">
    <property type="entry name" value="Flavokinase"/>
    <property type="match status" value="1"/>
</dbReference>
<evidence type="ECO:0000256" key="4">
    <source>
        <dbReference type="ARBA" id="ARBA00022643"/>
    </source>
</evidence>
<evidence type="ECO:0000256" key="2">
    <source>
        <dbReference type="ARBA" id="ARBA00005201"/>
    </source>
</evidence>
<comment type="catalytic activity">
    <reaction evidence="12 14">
        <text>riboflavin + ATP = FMN + ADP + H(+)</text>
        <dbReference type="Rhea" id="RHEA:14357"/>
        <dbReference type="ChEBI" id="CHEBI:15378"/>
        <dbReference type="ChEBI" id="CHEBI:30616"/>
        <dbReference type="ChEBI" id="CHEBI:57986"/>
        <dbReference type="ChEBI" id="CHEBI:58210"/>
        <dbReference type="ChEBI" id="CHEBI:456216"/>
        <dbReference type="EC" id="2.7.1.26"/>
    </reaction>
</comment>
<dbReference type="RefSeq" id="WP_210597696.1">
    <property type="nucleotide sequence ID" value="NZ_JAGKSQ010000005.1"/>
</dbReference>
<dbReference type="GO" id="GO:0009398">
    <property type="term" value="P:FMN biosynthetic process"/>
    <property type="evidence" value="ECO:0007669"/>
    <property type="project" value="UniProtKB-UniRule"/>
</dbReference>
<comment type="pathway">
    <text evidence="1 14">Cofactor biosynthesis; FAD biosynthesis; FAD from FMN: step 1/1.</text>
</comment>
<comment type="catalytic activity">
    <reaction evidence="13 14">
        <text>FMN + ATP + H(+) = FAD + diphosphate</text>
        <dbReference type="Rhea" id="RHEA:17237"/>
        <dbReference type="ChEBI" id="CHEBI:15378"/>
        <dbReference type="ChEBI" id="CHEBI:30616"/>
        <dbReference type="ChEBI" id="CHEBI:33019"/>
        <dbReference type="ChEBI" id="CHEBI:57692"/>
        <dbReference type="ChEBI" id="CHEBI:58210"/>
        <dbReference type="EC" id="2.7.7.2"/>
    </reaction>
</comment>
<dbReference type="GO" id="GO:0006747">
    <property type="term" value="P:FAD biosynthetic process"/>
    <property type="evidence" value="ECO:0007669"/>
    <property type="project" value="UniProtKB-UniRule"/>
</dbReference>
<evidence type="ECO:0000256" key="7">
    <source>
        <dbReference type="ARBA" id="ARBA00022741"/>
    </source>
</evidence>
<proteinExistence type="inferred from homology"/>
<keyword evidence="17" id="KW-1185">Reference proteome</keyword>
<evidence type="ECO:0000256" key="5">
    <source>
        <dbReference type="ARBA" id="ARBA00022679"/>
    </source>
</evidence>
<dbReference type="PANTHER" id="PTHR22749">
    <property type="entry name" value="RIBOFLAVIN KINASE/FMN ADENYLYLTRANSFERASE"/>
    <property type="match status" value="1"/>
</dbReference>
<feature type="domain" description="Riboflavin kinase" evidence="15">
    <location>
        <begin position="185"/>
        <end position="311"/>
    </location>
</feature>
<dbReference type="FunFam" id="2.40.30.30:FF:000004">
    <property type="entry name" value="Riboflavin biosynthesis protein"/>
    <property type="match status" value="1"/>
</dbReference>
<keyword evidence="11" id="KW-0511">Multifunctional enzyme</keyword>
<dbReference type="GO" id="GO:0003919">
    <property type="term" value="F:FMN adenylyltransferase activity"/>
    <property type="evidence" value="ECO:0007669"/>
    <property type="project" value="UniProtKB-UniRule"/>
</dbReference>
<keyword evidence="5 14" id="KW-0808">Transferase</keyword>
<dbReference type="Gene3D" id="2.40.30.30">
    <property type="entry name" value="Riboflavin kinase-like"/>
    <property type="match status" value="1"/>
</dbReference>
<evidence type="ECO:0000313" key="17">
    <source>
        <dbReference type="Proteomes" id="UP000678228"/>
    </source>
</evidence>
<evidence type="ECO:0000256" key="11">
    <source>
        <dbReference type="ARBA" id="ARBA00023268"/>
    </source>
</evidence>
<evidence type="ECO:0000256" key="12">
    <source>
        <dbReference type="ARBA" id="ARBA00047880"/>
    </source>
</evidence>
<dbReference type="GO" id="GO:0009231">
    <property type="term" value="P:riboflavin biosynthetic process"/>
    <property type="evidence" value="ECO:0007669"/>
    <property type="project" value="InterPro"/>
</dbReference>
<evidence type="ECO:0000259" key="15">
    <source>
        <dbReference type="SMART" id="SM00904"/>
    </source>
</evidence>
<dbReference type="AlphaFoldDB" id="A0A940WWP3"/>
<dbReference type="InterPro" id="IPR015865">
    <property type="entry name" value="Riboflavin_kinase_bac/euk"/>
</dbReference>
<dbReference type="SMART" id="SM00904">
    <property type="entry name" value="Flavokinase"/>
    <property type="match status" value="1"/>
</dbReference>
<organism evidence="16 17">
    <name type="scientific">Halalkalibacter suaedae</name>
    <dbReference type="NCBI Taxonomy" id="2822140"/>
    <lineage>
        <taxon>Bacteria</taxon>
        <taxon>Bacillati</taxon>
        <taxon>Bacillota</taxon>
        <taxon>Bacilli</taxon>
        <taxon>Bacillales</taxon>
        <taxon>Bacillaceae</taxon>
        <taxon>Halalkalibacter</taxon>
    </lineage>
</organism>
<dbReference type="NCBIfam" id="NF004160">
    <property type="entry name" value="PRK05627.1-3"/>
    <property type="match status" value="1"/>
</dbReference>
<evidence type="ECO:0000256" key="1">
    <source>
        <dbReference type="ARBA" id="ARBA00004726"/>
    </source>
</evidence>
<dbReference type="PANTHER" id="PTHR22749:SF6">
    <property type="entry name" value="RIBOFLAVIN KINASE"/>
    <property type="match status" value="1"/>
</dbReference>
<dbReference type="InterPro" id="IPR014729">
    <property type="entry name" value="Rossmann-like_a/b/a_fold"/>
</dbReference>
<keyword evidence="4 14" id="KW-0288">FMN</keyword>
<dbReference type="GO" id="GO:0008531">
    <property type="term" value="F:riboflavin kinase activity"/>
    <property type="evidence" value="ECO:0007669"/>
    <property type="project" value="UniProtKB-UniRule"/>
</dbReference>
<gene>
    <name evidence="16" type="primary">ribF</name>
    <name evidence="16" type="ORF">J7W16_12705</name>
</gene>
<keyword evidence="7 14" id="KW-0547">Nucleotide-binding</keyword>
<evidence type="ECO:0000256" key="6">
    <source>
        <dbReference type="ARBA" id="ARBA00022695"/>
    </source>
</evidence>
<dbReference type="CDD" id="cd02064">
    <property type="entry name" value="FAD_synthetase_N"/>
    <property type="match status" value="1"/>
</dbReference>
<dbReference type="InterPro" id="IPR023468">
    <property type="entry name" value="Riboflavin_kinase"/>
</dbReference>
<evidence type="ECO:0000256" key="10">
    <source>
        <dbReference type="ARBA" id="ARBA00022840"/>
    </source>
</evidence>
<comment type="caution">
    <text evidence="16">The sequence shown here is derived from an EMBL/GenBank/DDBJ whole genome shotgun (WGS) entry which is preliminary data.</text>
</comment>
<dbReference type="Proteomes" id="UP000678228">
    <property type="component" value="Unassembled WGS sequence"/>
</dbReference>
<dbReference type="GO" id="GO:0005524">
    <property type="term" value="F:ATP binding"/>
    <property type="evidence" value="ECO:0007669"/>
    <property type="project" value="UniProtKB-UniRule"/>
</dbReference>
<dbReference type="NCBIfam" id="NF004161">
    <property type="entry name" value="PRK05627.1-4"/>
    <property type="match status" value="1"/>
</dbReference>
<comment type="similarity">
    <text evidence="14">Belongs to the ribF family.</text>
</comment>